<protein>
    <recommendedName>
        <fullName evidence="14">UMP-CMP kinase 2, mitochondrial</fullName>
        <ecNumber evidence="13">2.7.4.14</ecNumber>
    </recommendedName>
    <alternativeName>
        <fullName evidence="15">Nucleoside-diphosphate kinase</fullName>
    </alternativeName>
</protein>
<evidence type="ECO:0000256" key="13">
    <source>
        <dbReference type="ARBA" id="ARBA00066590"/>
    </source>
</evidence>
<dbReference type="AlphaFoldDB" id="A0AAV9RBK7"/>
<evidence type="ECO:0000256" key="12">
    <source>
        <dbReference type="ARBA" id="ARBA00051598"/>
    </source>
</evidence>
<keyword evidence="5" id="KW-0418">Kinase</keyword>
<evidence type="ECO:0000256" key="3">
    <source>
        <dbReference type="ARBA" id="ARBA00022679"/>
    </source>
</evidence>
<keyword evidence="7" id="KW-0809">Transit peptide</keyword>
<evidence type="ECO:0000256" key="8">
    <source>
        <dbReference type="ARBA" id="ARBA00022975"/>
    </source>
</evidence>
<sequence length="417" mass="47251">MARHLKPLVQRWSSRVFSVEVDGAPLYFGIREKLRGPTALPAVFTRLQKEDRCYSLLVCSRDRIRGDRFHWELRDKLLKDLPPGSDVATMSSFLPDEKGSLVKGYFFKSRAEDSPLIEGILSDLEHSDPVLVCSYSQSEDCQQWTQSLWSHAEKNQMKFYVVPSEAPKHHPSALNMINSDVFYSLDEACDVLKKCGDIIPETLSVLRMLPSRVDARRKPDFPVIVIEGLDATGKTTLTEFLRDTLGATLLRSPPQCLSTWRARFDREPPIIRRAFYAVSNYITAEQICQAGAKSPVIVDRFWHSTAAYAIATAVTGPVSNLPHDGSEVYCWPSDLLQPSLVVLLTLDPEERTRRLRNRGLMKTDEEQALDHNKLFRDRVEEAYRRIIGPVCITVDASPSADLVLQQVLLLIRAKCHL</sequence>
<comment type="similarity">
    <text evidence="2">Belongs to the thymidylate kinase family.</text>
</comment>
<dbReference type="GO" id="GO:0006235">
    <property type="term" value="P:dTTP biosynthetic process"/>
    <property type="evidence" value="ECO:0007669"/>
    <property type="project" value="TreeGrafter"/>
</dbReference>
<dbReference type="EC" id="2.7.4.14" evidence="13"/>
<dbReference type="GO" id="GO:0006233">
    <property type="term" value="P:dTDP biosynthetic process"/>
    <property type="evidence" value="ECO:0007669"/>
    <property type="project" value="TreeGrafter"/>
</dbReference>
<organism evidence="17 18">
    <name type="scientific">Crenichthys baileyi</name>
    <name type="common">White River springfish</name>
    <dbReference type="NCBI Taxonomy" id="28760"/>
    <lineage>
        <taxon>Eukaryota</taxon>
        <taxon>Metazoa</taxon>
        <taxon>Chordata</taxon>
        <taxon>Craniata</taxon>
        <taxon>Vertebrata</taxon>
        <taxon>Euteleostomi</taxon>
        <taxon>Actinopterygii</taxon>
        <taxon>Neopterygii</taxon>
        <taxon>Teleostei</taxon>
        <taxon>Neoteleostei</taxon>
        <taxon>Acanthomorphata</taxon>
        <taxon>Ovalentaria</taxon>
        <taxon>Atherinomorphae</taxon>
        <taxon>Cyprinodontiformes</taxon>
        <taxon>Goodeidae</taxon>
        <taxon>Crenichthys</taxon>
    </lineage>
</organism>
<dbReference type="GO" id="GO:0004798">
    <property type="term" value="F:dTMP kinase activity"/>
    <property type="evidence" value="ECO:0007669"/>
    <property type="project" value="TreeGrafter"/>
</dbReference>
<proteinExistence type="inferred from homology"/>
<dbReference type="EMBL" id="JAHHUM010002154">
    <property type="protein sequence ID" value="KAK5605810.1"/>
    <property type="molecule type" value="Genomic_DNA"/>
</dbReference>
<comment type="catalytic activity">
    <reaction evidence="11">
        <text>CMP + ATP = CDP + ADP</text>
        <dbReference type="Rhea" id="RHEA:11600"/>
        <dbReference type="ChEBI" id="CHEBI:30616"/>
        <dbReference type="ChEBI" id="CHEBI:58069"/>
        <dbReference type="ChEBI" id="CHEBI:60377"/>
        <dbReference type="ChEBI" id="CHEBI:456216"/>
        <dbReference type="EC" id="2.7.4.14"/>
    </reaction>
</comment>
<evidence type="ECO:0000256" key="6">
    <source>
        <dbReference type="ARBA" id="ARBA00022840"/>
    </source>
</evidence>
<comment type="caution">
    <text evidence="17">The sequence shown here is derived from an EMBL/GenBank/DDBJ whole genome shotgun (WGS) entry which is preliminary data.</text>
</comment>
<evidence type="ECO:0000259" key="16">
    <source>
        <dbReference type="Pfam" id="PF02223"/>
    </source>
</evidence>
<evidence type="ECO:0000256" key="14">
    <source>
        <dbReference type="ARBA" id="ARBA00070686"/>
    </source>
</evidence>
<comment type="subcellular location">
    <subcellularLocation>
        <location evidence="1">Mitochondrion</location>
    </subcellularLocation>
</comment>
<dbReference type="InterPro" id="IPR039430">
    <property type="entry name" value="Thymidylate_kin-like_dom"/>
</dbReference>
<evidence type="ECO:0000313" key="18">
    <source>
        <dbReference type="Proteomes" id="UP001311232"/>
    </source>
</evidence>
<dbReference type="Pfam" id="PF02223">
    <property type="entry name" value="Thymidylate_kin"/>
    <property type="match status" value="1"/>
</dbReference>
<feature type="domain" description="Thymidylate kinase-like" evidence="16">
    <location>
        <begin position="226"/>
        <end position="406"/>
    </location>
</feature>
<evidence type="ECO:0000256" key="9">
    <source>
        <dbReference type="ARBA" id="ARBA00023054"/>
    </source>
</evidence>
<dbReference type="GO" id="GO:0005524">
    <property type="term" value="F:ATP binding"/>
    <property type="evidence" value="ECO:0007669"/>
    <property type="project" value="UniProtKB-KW"/>
</dbReference>
<evidence type="ECO:0000256" key="7">
    <source>
        <dbReference type="ARBA" id="ARBA00022946"/>
    </source>
</evidence>
<evidence type="ECO:0000256" key="4">
    <source>
        <dbReference type="ARBA" id="ARBA00022741"/>
    </source>
</evidence>
<evidence type="ECO:0000256" key="2">
    <source>
        <dbReference type="ARBA" id="ARBA00009776"/>
    </source>
</evidence>
<gene>
    <name evidence="17" type="ORF">CRENBAI_005530</name>
</gene>
<comment type="catalytic activity">
    <reaction evidence="12">
        <text>dCMP + ATP = dCDP + ADP</text>
        <dbReference type="Rhea" id="RHEA:25094"/>
        <dbReference type="ChEBI" id="CHEBI:30616"/>
        <dbReference type="ChEBI" id="CHEBI:57566"/>
        <dbReference type="ChEBI" id="CHEBI:58593"/>
        <dbReference type="ChEBI" id="CHEBI:456216"/>
        <dbReference type="EC" id="2.7.4.14"/>
    </reaction>
</comment>
<dbReference type="Proteomes" id="UP001311232">
    <property type="component" value="Unassembled WGS sequence"/>
</dbReference>
<accession>A0AAV9RBK7</accession>
<dbReference type="Gene3D" id="3.40.50.300">
    <property type="entry name" value="P-loop containing nucleotide triphosphate hydrolases"/>
    <property type="match status" value="1"/>
</dbReference>
<keyword evidence="3" id="KW-0808">Transferase</keyword>
<keyword evidence="4" id="KW-0547">Nucleotide-binding</keyword>
<reference evidence="17 18" key="1">
    <citation type="submission" date="2021-06" db="EMBL/GenBank/DDBJ databases">
        <authorList>
            <person name="Palmer J.M."/>
        </authorList>
    </citation>
    <scope>NUCLEOTIDE SEQUENCE [LARGE SCALE GENOMIC DNA]</scope>
    <source>
        <strain evidence="17 18">MEX-2019</strain>
        <tissue evidence="17">Muscle</tissue>
    </source>
</reference>
<name>A0AAV9RBK7_9TELE</name>
<dbReference type="GO" id="GO:0004550">
    <property type="term" value="F:nucleoside diphosphate kinase activity"/>
    <property type="evidence" value="ECO:0007669"/>
    <property type="project" value="TreeGrafter"/>
</dbReference>
<keyword evidence="18" id="KW-1185">Reference proteome</keyword>
<evidence type="ECO:0000313" key="17">
    <source>
        <dbReference type="EMBL" id="KAK5605810.1"/>
    </source>
</evidence>
<dbReference type="PANTHER" id="PTHR10344">
    <property type="entry name" value="THYMIDYLATE KINASE"/>
    <property type="match status" value="1"/>
</dbReference>
<dbReference type="GO" id="GO:0005739">
    <property type="term" value="C:mitochondrion"/>
    <property type="evidence" value="ECO:0007669"/>
    <property type="project" value="UniProtKB-SubCell"/>
</dbReference>
<dbReference type="FunFam" id="3.40.50.300:FF:001133">
    <property type="entry name" value="UMP-CMP kinase 2, mitochondrial"/>
    <property type="match status" value="1"/>
</dbReference>
<keyword evidence="8" id="KW-0665">Pyrimidine biosynthesis</keyword>
<evidence type="ECO:0000256" key="10">
    <source>
        <dbReference type="ARBA" id="ARBA00023128"/>
    </source>
</evidence>
<evidence type="ECO:0000256" key="1">
    <source>
        <dbReference type="ARBA" id="ARBA00004173"/>
    </source>
</evidence>
<dbReference type="InterPro" id="IPR027417">
    <property type="entry name" value="P-loop_NTPase"/>
</dbReference>
<dbReference type="PANTHER" id="PTHR10344:SF4">
    <property type="entry name" value="UMP-CMP KINASE 2, MITOCHONDRIAL"/>
    <property type="match status" value="1"/>
</dbReference>
<keyword evidence="6" id="KW-0067">ATP-binding</keyword>
<evidence type="ECO:0000256" key="15">
    <source>
        <dbReference type="ARBA" id="ARBA00076149"/>
    </source>
</evidence>
<keyword evidence="9" id="KW-0175">Coiled coil</keyword>
<dbReference type="SUPFAM" id="SSF52540">
    <property type="entry name" value="P-loop containing nucleoside triphosphate hydrolases"/>
    <property type="match status" value="1"/>
</dbReference>
<evidence type="ECO:0000256" key="11">
    <source>
        <dbReference type="ARBA" id="ARBA00051396"/>
    </source>
</evidence>
<keyword evidence="10" id="KW-0496">Mitochondrion</keyword>
<dbReference type="GO" id="GO:0006227">
    <property type="term" value="P:dUDP biosynthetic process"/>
    <property type="evidence" value="ECO:0007669"/>
    <property type="project" value="TreeGrafter"/>
</dbReference>
<evidence type="ECO:0000256" key="5">
    <source>
        <dbReference type="ARBA" id="ARBA00022777"/>
    </source>
</evidence>